<reference evidence="1 2" key="1">
    <citation type="journal article" date="2021" name="Nat. Plants">
        <title>The Taxus genome provides insights into paclitaxel biosynthesis.</title>
        <authorList>
            <person name="Xiong X."/>
            <person name="Gou J."/>
            <person name="Liao Q."/>
            <person name="Li Y."/>
            <person name="Zhou Q."/>
            <person name="Bi G."/>
            <person name="Li C."/>
            <person name="Du R."/>
            <person name="Wang X."/>
            <person name="Sun T."/>
            <person name="Guo L."/>
            <person name="Liang H."/>
            <person name="Lu P."/>
            <person name="Wu Y."/>
            <person name="Zhang Z."/>
            <person name="Ro D.K."/>
            <person name="Shang Y."/>
            <person name="Huang S."/>
            <person name="Yan J."/>
        </authorList>
    </citation>
    <scope>NUCLEOTIDE SEQUENCE [LARGE SCALE GENOMIC DNA]</scope>
    <source>
        <strain evidence="1">Ta-2019</strain>
    </source>
</reference>
<evidence type="ECO:0000313" key="2">
    <source>
        <dbReference type="Proteomes" id="UP000824469"/>
    </source>
</evidence>
<dbReference type="EMBL" id="JAHRHJ020000003">
    <property type="protein sequence ID" value="KAH9323951.1"/>
    <property type="molecule type" value="Genomic_DNA"/>
</dbReference>
<comment type="caution">
    <text evidence="1">The sequence shown here is derived from an EMBL/GenBank/DDBJ whole genome shotgun (WGS) entry which is preliminary data.</text>
</comment>
<feature type="non-terminal residue" evidence="1">
    <location>
        <position position="66"/>
    </location>
</feature>
<protein>
    <submittedName>
        <fullName evidence="1">Uncharacterized protein</fullName>
    </submittedName>
</protein>
<accession>A0AA38GKB5</accession>
<keyword evidence="2" id="KW-1185">Reference proteome</keyword>
<gene>
    <name evidence="1" type="ORF">KI387_018590</name>
</gene>
<dbReference type="AlphaFoldDB" id="A0AA38GKB5"/>
<sequence length="66" mass="7132">MQLGEVPVRLKLMNDAANQLKQLVMSIVDMNTIAEGNLSTLAEINKLPEDVLVAEQIVPDGSVEKG</sequence>
<evidence type="ECO:0000313" key="1">
    <source>
        <dbReference type="EMBL" id="KAH9323951.1"/>
    </source>
</evidence>
<dbReference type="Proteomes" id="UP000824469">
    <property type="component" value="Unassembled WGS sequence"/>
</dbReference>
<organism evidence="1 2">
    <name type="scientific">Taxus chinensis</name>
    <name type="common">Chinese yew</name>
    <name type="synonym">Taxus wallichiana var. chinensis</name>
    <dbReference type="NCBI Taxonomy" id="29808"/>
    <lineage>
        <taxon>Eukaryota</taxon>
        <taxon>Viridiplantae</taxon>
        <taxon>Streptophyta</taxon>
        <taxon>Embryophyta</taxon>
        <taxon>Tracheophyta</taxon>
        <taxon>Spermatophyta</taxon>
        <taxon>Pinopsida</taxon>
        <taxon>Pinidae</taxon>
        <taxon>Conifers II</taxon>
        <taxon>Cupressales</taxon>
        <taxon>Taxaceae</taxon>
        <taxon>Taxus</taxon>
    </lineage>
</organism>
<proteinExistence type="predicted"/>
<name>A0AA38GKB5_TAXCH</name>